<feature type="transmembrane region" description="Helical" evidence="7">
    <location>
        <begin position="411"/>
        <end position="431"/>
    </location>
</feature>
<comment type="subcellular location">
    <subcellularLocation>
        <location evidence="1">Cell membrane</location>
        <topology evidence="1">Multi-pass membrane protein</topology>
    </subcellularLocation>
</comment>
<feature type="transmembrane region" description="Helical" evidence="7">
    <location>
        <begin position="437"/>
        <end position="460"/>
    </location>
</feature>
<feature type="domain" description="MacB-like periplasmic core" evidence="9">
    <location>
        <begin position="493"/>
        <end position="698"/>
    </location>
</feature>
<dbReference type="PANTHER" id="PTHR30572">
    <property type="entry name" value="MEMBRANE COMPONENT OF TRANSPORTER-RELATED"/>
    <property type="match status" value="1"/>
</dbReference>
<name>A0A7W3WIH4_9ACTN</name>
<protein>
    <submittedName>
        <fullName evidence="10">FtsX-like permease family protein</fullName>
    </submittedName>
</protein>
<dbReference type="AlphaFoldDB" id="A0A7W3WIH4"/>
<keyword evidence="3 7" id="KW-0812">Transmembrane</keyword>
<feature type="transmembrane region" description="Helical" evidence="7">
    <location>
        <begin position="266"/>
        <end position="292"/>
    </location>
</feature>
<dbReference type="InterPro" id="IPR050250">
    <property type="entry name" value="Macrolide_Exporter_MacB"/>
</dbReference>
<dbReference type="InterPro" id="IPR025857">
    <property type="entry name" value="MacB_PCD"/>
</dbReference>
<evidence type="ECO:0000313" key="11">
    <source>
        <dbReference type="Proteomes" id="UP000525686"/>
    </source>
</evidence>
<dbReference type="GO" id="GO:0022857">
    <property type="term" value="F:transmembrane transporter activity"/>
    <property type="evidence" value="ECO:0007669"/>
    <property type="project" value="TreeGrafter"/>
</dbReference>
<dbReference type="Proteomes" id="UP000525686">
    <property type="component" value="Unassembled WGS sequence"/>
</dbReference>
<evidence type="ECO:0000256" key="2">
    <source>
        <dbReference type="ARBA" id="ARBA00022475"/>
    </source>
</evidence>
<keyword evidence="4 7" id="KW-1133">Transmembrane helix</keyword>
<evidence type="ECO:0000259" key="9">
    <source>
        <dbReference type="Pfam" id="PF12704"/>
    </source>
</evidence>
<keyword evidence="5 7" id="KW-0472">Membrane</keyword>
<evidence type="ECO:0000256" key="1">
    <source>
        <dbReference type="ARBA" id="ARBA00004651"/>
    </source>
</evidence>
<dbReference type="Pfam" id="PF02687">
    <property type="entry name" value="FtsX"/>
    <property type="match status" value="2"/>
</dbReference>
<feature type="transmembrane region" description="Helical" evidence="7">
    <location>
        <begin position="362"/>
        <end position="381"/>
    </location>
</feature>
<sequence length="855" mass="88926">MLRATLRSLAAHRGRLLLSALAVLLSVAFVVGSVIFSDTVRHTFDRLFAASAADVTVLPRDAPEGRDQTLSGAQPTLPAALAAPAAEVEGVADARPEVRVQNVTVVGDDGRRIGSSTGAPTIATGWYPEPRRVVELAEGRPARGDREALLDRDSAERHDVSVGDRLRIVAEPATTEVEVVGLAAFTTTNPGATLVFVDPDVAARLLLGDAERATSIAVTAAEGVPHPVLRDRVAAALGEGYTYRTAEQQSESAAEELGTVLGVIRWVMLGFAGVAVLVGVFLIINTFAMLVAQRTRELGLLRALGAERRQVRRSVLVEALLLGVVGASLGLLAGVGLAHALVRLMGLLGMYLDPADIRIEPVVPVAAYAVGVGVTLVAAALPARRAGRVPPVAALADTEVSAVGRPLRLRAALGAVVAVAGAGALVLLARAESAGRAGMWLAVGVALTLLAAVLAGPALVRPVVRVLGLGMPRAFGPVAVLARRNALRNPRRTGATASALMVGLALVTGLSIGGASITASFDREVDRTLGADFVVQNESFRPFTSEVARRVGAVEGVGVVVRERFVPLRLALPDGSTHRTIGAAVDPELDEVARVEYAAGDTAGAVGADRLALDRRFAARHGLEVGSTLEAGFVGGRTAELRVGALVESGSPAPGGDVGAFLGLPTLERHQVAGQDAVLLVNAADGTGPPVLRERLERALADLPQVQVRDHADYKQLVRDQVAVLLYLVYALLGLAVVIAVLGVVNTLALSVIERTRELGMLRAVGMSRRQLRRMVRLESVVICLFGAVLGLALGAVWGLALHRLLALEGLTVLAVPWWTVAAVAVGSLVVGLTAAVLPALRVSRMNVLDAIAHE</sequence>
<dbReference type="RefSeq" id="WP_181353732.1">
    <property type="nucleotide sequence ID" value="NZ_JABJWZ010000033.1"/>
</dbReference>
<dbReference type="PANTHER" id="PTHR30572:SF4">
    <property type="entry name" value="ABC TRANSPORTER PERMEASE YTRF"/>
    <property type="match status" value="1"/>
</dbReference>
<dbReference type="EMBL" id="JABJWZ010000033">
    <property type="protein sequence ID" value="MBB1252977.1"/>
    <property type="molecule type" value="Genomic_DNA"/>
</dbReference>
<feature type="domain" description="ABC3 transporter permease C-terminal" evidence="8">
    <location>
        <begin position="271"/>
        <end position="391"/>
    </location>
</feature>
<evidence type="ECO:0000256" key="4">
    <source>
        <dbReference type="ARBA" id="ARBA00022989"/>
    </source>
</evidence>
<comment type="similarity">
    <text evidence="6">Belongs to the ABC-4 integral membrane protein family.</text>
</comment>
<dbReference type="Pfam" id="PF12704">
    <property type="entry name" value="MacB_PCD"/>
    <property type="match status" value="2"/>
</dbReference>
<evidence type="ECO:0000256" key="3">
    <source>
        <dbReference type="ARBA" id="ARBA00022692"/>
    </source>
</evidence>
<keyword evidence="2" id="KW-1003">Cell membrane</keyword>
<proteinExistence type="inferred from homology"/>
<organism evidence="10 11">
    <name type="scientific">Streptomyces alkaliterrae</name>
    <dbReference type="NCBI Taxonomy" id="2213162"/>
    <lineage>
        <taxon>Bacteria</taxon>
        <taxon>Bacillati</taxon>
        <taxon>Actinomycetota</taxon>
        <taxon>Actinomycetes</taxon>
        <taxon>Kitasatosporales</taxon>
        <taxon>Streptomycetaceae</taxon>
        <taxon>Streptomyces</taxon>
    </lineage>
</organism>
<feature type="domain" description="MacB-like periplasmic core" evidence="9">
    <location>
        <begin position="17"/>
        <end position="234"/>
    </location>
</feature>
<evidence type="ECO:0000256" key="7">
    <source>
        <dbReference type="SAM" id="Phobius"/>
    </source>
</evidence>
<feature type="transmembrane region" description="Helical" evidence="7">
    <location>
        <begin position="724"/>
        <end position="753"/>
    </location>
</feature>
<comment type="caution">
    <text evidence="10">The sequence shown here is derived from an EMBL/GenBank/DDBJ whole genome shotgun (WGS) entry which is preliminary data.</text>
</comment>
<reference evidence="11" key="1">
    <citation type="submission" date="2020-05" db="EMBL/GenBank/DDBJ databases">
        <title>Classification of alakaliphilic streptomycetes isolated from an alkaline soil next to Lonar Crater, India and a proposal for the recognition of Streptomyces alkaliterrae sp. nov.</title>
        <authorList>
            <person name="Golinska P."/>
        </authorList>
    </citation>
    <scope>NUCLEOTIDE SEQUENCE [LARGE SCALE GENOMIC DNA]</scope>
    <source>
        <strain evidence="11">OF3</strain>
    </source>
</reference>
<evidence type="ECO:0000259" key="8">
    <source>
        <dbReference type="Pfam" id="PF02687"/>
    </source>
</evidence>
<dbReference type="GO" id="GO:0005886">
    <property type="term" value="C:plasma membrane"/>
    <property type="evidence" value="ECO:0007669"/>
    <property type="project" value="UniProtKB-SubCell"/>
</dbReference>
<gene>
    <name evidence="10" type="ORF">H3146_06290</name>
</gene>
<evidence type="ECO:0000256" key="5">
    <source>
        <dbReference type="ARBA" id="ARBA00023136"/>
    </source>
</evidence>
<feature type="domain" description="ABC3 transporter permease C-terminal" evidence="8">
    <location>
        <begin position="732"/>
        <end position="848"/>
    </location>
</feature>
<feature type="transmembrane region" description="Helical" evidence="7">
    <location>
        <begin position="818"/>
        <end position="841"/>
    </location>
</feature>
<feature type="transmembrane region" description="Helical" evidence="7">
    <location>
        <begin position="319"/>
        <end position="342"/>
    </location>
</feature>
<dbReference type="InterPro" id="IPR003838">
    <property type="entry name" value="ABC3_permease_C"/>
</dbReference>
<feature type="transmembrane region" description="Helical" evidence="7">
    <location>
        <begin position="493"/>
        <end position="517"/>
    </location>
</feature>
<evidence type="ECO:0000256" key="6">
    <source>
        <dbReference type="ARBA" id="ARBA00038076"/>
    </source>
</evidence>
<feature type="transmembrane region" description="Helical" evidence="7">
    <location>
        <begin position="776"/>
        <end position="798"/>
    </location>
</feature>
<accession>A0A7W3WIH4</accession>
<evidence type="ECO:0000313" key="10">
    <source>
        <dbReference type="EMBL" id="MBB1252977.1"/>
    </source>
</evidence>